<evidence type="ECO:0000256" key="3">
    <source>
        <dbReference type="ARBA" id="ARBA00023136"/>
    </source>
</evidence>
<evidence type="ECO:0000313" key="8">
    <source>
        <dbReference type="EMBL" id="MCR6095345.1"/>
    </source>
</evidence>
<evidence type="ECO:0000256" key="7">
    <source>
        <dbReference type="SAM" id="SignalP"/>
    </source>
</evidence>
<keyword evidence="9" id="KW-1185">Reference proteome</keyword>
<organism evidence="8 9">
    <name type="scientific">Salipaludibacillus agaradhaerens</name>
    <name type="common">Bacillus agaradhaerens</name>
    <dbReference type="NCBI Taxonomy" id="76935"/>
    <lineage>
        <taxon>Bacteria</taxon>
        <taxon>Bacillati</taxon>
        <taxon>Bacillota</taxon>
        <taxon>Bacilli</taxon>
        <taxon>Bacillales</taxon>
        <taxon>Bacillaceae</taxon>
    </lineage>
</organism>
<evidence type="ECO:0000256" key="4">
    <source>
        <dbReference type="ARBA" id="ARBA00023139"/>
    </source>
</evidence>
<dbReference type="InterPro" id="IPR006059">
    <property type="entry name" value="SBP"/>
</dbReference>
<evidence type="ECO:0000256" key="6">
    <source>
        <dbReference type="SAM" id="MobiDB-lite"/>
    </source>
</evidence>
<accession>A0A9Q4AZE0</accession>
<feature type="region of interest" description="Disordered" evidence="6">
    <location>
        <begin position="29"/>
        <end position="48"/>
    </location>
</feature>
<evidence type="ECO:0000256" key="2">
    <source>
        <dbReference type="ARBA" id="ARBA00022729"/>
    </source>
</evidence>
<comment type="caution">
    <text evidence="8">The sequence shown here is derived from an EMBL/GenBank/DDBJ whole genome shotgun (WGS) entry which is preliminary data.</text>
</comment>
<dbReference type="AlphaFoldDB" id="A0A9Q4AZE0"/>
<keyword evidence="5" id="KW-0449">Lipoprotein</keyword>
<reference evidence="8" key="1">
    <citation type="submission" date="2020-06" db="EMBL/GenBank/DDBJ databases">
        <title>Insight into the genomes of haloalkaliphilic bacilli from Kenyan soda lakes.</title>
        <authorList>
            <person name="Mwirichia R."/>
            <person name="Villamizar G.C."/>
            <person name="Poehlein A."/>
            <person name="Mugweru J."/>
            <person name="Kipnyargis A."/>
            <person name="Kiplimo D."/>
            <person name="Orwa P."/>
            <person name="Daniel R."/>
        </authorList>
    </citation>
    <scope>NUCLEOTIDE SEQUENCE</scope>
    <source>
        <strain evidence="8">B1096_S55</strain>
    </source>
</reference>
<evidence type="ECO:0000256" key="5">
    <source>
        <dbReference type="ARBA" id="ARBA00023288"/>
    </source>
</evidence>
<dbReference type="EMBL" id="JABXYM010000001">
    <property type="protein sequence ID" value="MCR6095345.1"/>
    <property type="molecule type" value="Genomic_DNA"/>
</dbReference>
<keyword evidence="3" id="KW-0472">Membrane</keyword>
<keyword evidence="2 7" id="KW-0732">Signal</keyword>
<dbReference type="Pfam" id="PF01547">
    <property type="entry name" value="SBP_bac_1"/>
    <property type="match status" value="1"/>
</dbReference>
<dbReference type="InterPro" id="IPR050490">
    <property type="entry name" value="Bact_solute-bd_prot1"/>
</dbReference>
<sequence>MFTVKKTLSLCGMTATSLLILAACGGNENVSQSNSNEGSGNHTSDNGEPFEIEMMANLHTPETPDNLLKELLEEKTNTVLNIQWVPDGNYEERLNTAFATGTLPMVVPMGFDMFNQFKDAMRAGEFWEIEPYLEEFENLNNLNPDILDNTRVDGKLYAIYQGRPLSRQGIIYRKDWADNLGIDEPTNTDEFYEMVRAFTEDDPNGTGQDDTIGMTDRSDLVYGSFKTIASWFGTPNSWGEEDGELLPEFMFDEYMETLDYMKDIHSNGYMNQDFPVTSKDDQIAQFTSGRAGVYVGSMGDVLSLYNDASATNPDIELAVTNYIEGPDGEYGIWAIPGFGSVMMFPKSAIETEDELRKVLGFYDDLMTPEVANLLVWGVEGTHYEVEGDGIRIIEENRNLVDTQVRPFLSLEVGEPESNGRYEMVAEYDVKAEADELIIDNNNYLIHDPSITLDSETYITNGDRLQQLIDDATYQYILGQMDEDDFNNTIERWRNEGGDAVMAEFNTSYAEQK</sequence>
<name>A0A9Q4AZE0_SALAG</name>
<dbReference type="PANTHER" id="PTHR43649">
    <property type="entry name" value="ARABINOSE-BINDING PROTEIN-RELATED"/>
    <property type="match status" value="1"/>
</dbReference>
<dbReference type="Proteomes" id="UP001057753">
    <property type="component" value="Unassembled WGS sequence"/>
</dbReference>
<keyword evidence="4" id="KW-0564">Palmitate</keyword>
<protein>
    <submittedName>
        <fullName evidence="8">Extracellular solute-binding protein</fullName>
    </submittedName>
</protein>
<dbReference type="RefSeq" id="WP_257820043.1">
    <property type="nucleotide sequence ID" value="NZ_JABXYM010000001.1"/>
</dbReference>
<feature type="compositionally biased region" description="Polar residues" evidence="6">
    <location>
        <begin position="29"/>
        <end position="46"/>
    </location>
</feature>
<gene>
    <name evidence="8" type="ORF">HXA33_02205</name>
</gene>
<dbReference type="CDD" id="cd13580">
    <property type="entry name" value="PBP2_AlgQ_like_1"/>
    <property type="match status" value="1"/>
</dbReference>
<dbReference type="PANTHER" id="PTHR43649:SF33">
    <property type="entry name" value="POLYGALACTURONAN_RHAMNOGALACTURONAN-BINDING PROTEIN YTCQ"/>
    <property type="match status" value="1"/>
</dbReference>
<keyword evidence="1" id="KW-1003">Cell membrane</keyword>
<evidence type="ECO:0000256" key="1">
    <source>
        <dbReference type="ARBA" id="ARBA00022475"/>
    </source>
</evidence>
<dbReference type="PROSITE" id="PS51257">
    <property type="entry name" value="PROKAR_LIPOPROTEIN"/>
    <property type="match status" value="1"/>
</dbReference>
<feature type="chain" id="PRO_5040219381" evidence="7">
    <location>
        <begin position="23"/>
        <end position="512"/>
    </location>
</feature>
<evidence type="ECO:0000313" key="9">
    <source>
        <dbReference type="Proteomes" id="UP001057753"/>
    </source>
</evidence>
<proteinExistence type="predicted"/>
<feature type="signal peptide" evidence="7">
    <location>
        <begin position="1"/>
        <end position="22"/>
    </location>
</feature>
<dbReference type="SUPFAM" id="SSF53850">
    <property type="entry name" value="Periplasmic binding protein-like II"/>
    <property type="match status" value="1"/>
</dbReference>
<dbReference type="Gene3D" id="3.40.190.10">
    <property type="entry name" value="Periplasmic binding protein-like II"/>
    <property type="match status" value="2"/>
</dbReference>